<reference evidence="3" key="1">
    <citation type="submission" date="2021-02" db="EMBL/GenBank/DDBJ databases">
        <authorList>
            <person name="Dougan E. K."/>
            <person name="Rhodes N."/>
            <person name="Thang M."/>
            <person name="Chan C."/>
        </authorList>
    </citation>
    <scope>NUCLEOTIDE SEQUENCE</scope>
</reference>
<feature type="compositionally biased region" description="Low complexity" evidence="2">
    <location>
        <begin position="75"/>
        <end position="96"/>
    </location>
</feature>
<sequence length="388" mass="40628">MPMPSPSQKPAATSPLTSAALAPAAVAAPVTTTMPVRVASVSSPRSTRSSGSTQGTQVVINTDTNTVQMGKQGFQPSAQPVPQQAQQREVQQPAEEGQALREINDKVDDLVKKLSEKEATPAPVQVPSAAEAMIRHLNARVDGLSDKLKEMESKSANDTARTKASDLPSAGQVQLVNAKADTQQAILTASLDGRAKIQGKVDASDHARGEVLDAFDSSLEGAMAKARAGLEDAEEKVAETARQTVDGTLAHVLKMSMDKVIGVGMAADSLKSEAETLQSNATAVKDQVTADAALGHEAVDGLPSSSALVEQRLAQIQDEVQDMSQEARGAETLADSSLQAVEEALKVVNHSASKARQARALRGRAAEQVALNSKRLHEIRQALTGASM</sequence>
<feature type="compositionally biased region" description="Polar residues" evidence="2">
    <location>
        <begin position="59"/>
        <end position="69"/>
    </location>
</feature>
<dbReference type="AlphaFoldDB" id="A0A812Q9T1"/>
<feature type="compositionally biased region" description="Low complexity" evidence="2">
    <location>
        <begin position="38"/>
        <end position="58"/>
    </location>
</feature>
<proteinExistence type="predicted"/>
<dbReference type="EMBL" id="CAJNIZ010015557">
    <property type="protein sequence ID" value="CAE7374359.1"/>
    <property type="molecule type" value="Genomic_DNA"/>
</dbReference>
<gene>
    <name evidence="3" type="primary">for</name>
    <name evidence="3" type="ORF">SPIL2461_LOCUS9089</name>
</gene>
<evidence type="ECO:0000313" key="3">
    <source>
        <dbReference type="EMBL" id="CAE7374359.1"/>
    </source>
</evidence>
<feature type="coiled-coil region" evidence="1">
    <location>
        <begin position="267"/>
        <end position="333"/>
    </location>
</feature>
<keyword evidence="1" id="KW-0175">Coiled coil</keyword>
<feature type="region of interest" description="Disordered" evidence="2">
    <location>
        <begin position="38"/>
        <end position="104"/>
    </location>
</feature>
<evidence type="ECO:0000256" key="2">
    <source>
        <dbReference type="SAM" id="MobiDB-lite"/>
    </source>
</evidence>
<evidence type="ECO:0000256" key="1">
    <source>
        <dbReference type="SAM" id="Coils"/>
    </source>
</evidence>
<name>A0A812Q9T1_SYMPI</name>
<keyword evidence="4" id="KW-1185">Reference proteome</keyword>
<dbReference type="Proteomes" id="UP000649617">
    <property type="component" value="Unassembled WGS sequence"/>
</dbReference>
<dbReference type="OrthoDB" id="438765at2759"/>
<protein>
    <submittedName>
        <fullName evidence="3">For protein</fullName>
    </submittedName>
</protein>
<evidence type="ECO:0000313" key="4">
    <source>
        <dbReference type="Proteomes" id="UP000649617"/>
    </source>
</evidence>
<organism evidence="3 4">
    <name type="scientific">Symbiodinium pilosum</name>
    <name type="common">Dinoflagellate</name>
    <dbReference type="NCBI Taxonomy" id="2952"/>
    <lineage>
        <taxon>Eukaryota</taxon>
        <taxon>Sar</taxon>
        <taxon>Alveolata</taxon>
        <taxon>Dinophyceae</taxon>
        <taxon>Suessiales</taxon>
        <taxon>Symbiodiniaceae</taxon>
        <taxon>Symbiodinium</taxon>
    </lineage>
</organism>
<comment type="caution">
    <text evidence="3">The sequence shown here is derived from an EMBL/GenBank/DDBJ whole genome shotgun (WGS) entry which is preliminary data.</text>
</comment>
<accession>A0A812Q9T1</accession>